<name>A0ABP9LDN9_9GAMM</name>
<organism evidence="2 3">
    <name type="scientific">Lysobacter panacisoli</name>
    <dbReference type="NCBI Taxonomy" id="1255263"/>
    <lineage>
        <taxon>Bacteria</taxon>
        <taxon>Pseudomonadati</taxon>
        <taxon>Pseudomonadota</taxon>
        <taxon>Gammaproteobacteria</taxon>
        <taxon>Lysobacterales</taxon>
        <taxon>Lysobacteraceae</taxon>
        <taxon>Lysobacter</taxon>
    </lineage>
</organism>
<proteinExistence type="predicted"/>
<protein>
    <recommendedName>
        <fullName evidence="4">Secreted protein</fullName>
    </recommendedName>
</protein>
<dbReference type="RefSeq" id="WP_158985454.1">
    <property type="nucleotide sequence ID" value="NZ_BAABKY010000002.1"/>
</dbReference>
<reference evidence="3" key="1">
    <citation type="journal article" date="2019" name="Int. J. Syst. Evol. Microbiol.">
        <title>The Global Catalogue of Microorganisms (GCM) 10K type strain sequencing project: providing services to taxonomists for standard genome sequencing and annotation.</title>
        <authorList>
            <consortium name="The Broad Institute Genomics Platform"/>
            <consortium name="The Broad Institute Genome Sequencing Center for Infectious Disease"/>
            <person name="Wu L."/>
            <person name="Ma J."/>
        </authorList>
    </citation>
    <scope>NUCLEOTIDE SEQUENCE [LARGE SCALE GENOMIC DNA]</scope>
    <source>
        <strain evidence="3">JCM 19212</strain>
    </source>
</reference>
<sequence>MRSAVLFAVLLLASLPAFSSDVKPTEDAKTILAQQAEIRAEALAGKGRYKDMNEAQRAVLFNHQDTVTRLLQGVDSTANLPENDKLAAFNALEAIEAIVNKAEDERMVCVREKPLGSNRPERVCKTVAQRRAEKQKADGAVRSTTTCQDGFNGGFCNN</sequence>
<evidence type="ECO:0008006" key="4">
    <source>
        <dbReference type="Google" id="ProtNLM"/>
    </source>
</evidence>
<gene>
    <name evidence="2" type="ORF">GCM10025759_20780</name>
</gene>
<evidence type="ECO:0000313" key="2">
    <source>
        <dbReference type="EMBL" id="GAA5076310.1"/>
    </source>
</evidence>
<keyword evidence="1" id="KW-0732">Signal</keyword>
<accession>A0ABP9LDN9</accession>
<dbReference type="EMBL" id="BAABKY010000002">
    <property type="protein sequence ID" value="GAA5076310.1"/>
    <property type="molecule type" value="Genomic_DNA"/>
</dbReference>
<evidence type="ECO:0000256" key="1">
    <source>
        <dbReference type="SAM" id="SignalP"/>
    </source>
</evidence>
<keyword evidence="3" id="KW-1185">Reference proteome</keyword>
<feature type="chain" id="PRO_5045159080" description="Secreted protein" evidence="1">
    <location>
        <begin position="20"/>
        <end position="158"/>
    </location>
</feature>
<comment type="caution">
    <text evidence="2">The sequence shown here is derived from an EMBL/GenBank/DDBJ whole genome shotgun (WGS) entry which is preliminary data.</text>
</comment>
<dbReference type="Proteomes" id="UP001501083">
    <property type="component" value="Unassembled WGS sequence"/>
</dbReference>
<evidence type="ECO:0000313" key="3">
    <source>
        <dbReference type="Proteomes" id="UP001501083"/>
    </source>
</evidence>
<feature type="signal peptide" evidence="1">
    <location>
        <begin position="1"/>
        <end position="19"/>
    </location>
</feature>